<dbReference type="RefSeq" id="XP_009545017.1">
    <property type="nucleotide sequence ID" value="XM_009546722.1"/>
</dbReference>
<organism evidence="2 3">
    <name type="scientific">Heterobasidion irregulare (strain TC 32-1)</name>
    <dbReference type="NCBI Taxonomy" id="747525"/>
    <lineage>
        <taxon>Eukaryota</taxon>
        <taxon>Fungi</taxon>
        <taxon>Dikarya</taxon>
        <taxon>Basidiomycota</taxon>
        <taxon>Agaricomycotina</taxon>
        <taxon>Agaricomycetes</taxon>
        <taxon>Russulales</taxon>
        <taxon>Bondarzewiaceae</taxon>
        <taxon>Heterobasidion</taxon>
        <taxon>Heterobasidion annosum species complex</taxon>
    </lineage>
</organism>
<protein>
    <submittedName>
        <fullName evidence="2">Uncharacterized protein</fullName>
    </submittedName>
</protein>
<feature type="region of interest" description="Disordered" evidence="1">
    <location>
        <begin position="1"/>
        <end position="21"/>
    </location>
</feature>
<keyword evidence="3" id="KW-1185">Reference proteome</keyword>
<dbReference type="Proteomes" id="UP000030671">
    <property type="component" value="Unassembled WGS sequence"/>
</dbReference>
<dbReference type="HOGENOM" id="CLU_882955_0_0_1"/>
<dbReference type="GeneID" id="20667983"/>
<dbReference type="InParanoid" id="W4KC75"/>
<evidence type="ECO:0000313" key="2">
    <source>
        <dbReference type="EMBL" id="ETW82681.1"/>
    </source>
</evidence>
<name>W4KC75_HETIT</name>
<evidence type="ECO:0000313" key="3">
    <source>
        <dbReference type="Proteomes" id="UP000030671"/>
    </source>
</evidence>
<accession>W4KC75</accession>
<dbReference type="AlphaFoldDB" id="W4KC75"/>
<proteinExistence type="predicted"/>
<dbReference type="KEGG" id="hir:HETIRDRAFT_165449"/>
<dbReference type="OrthoDB" id="2665876at2759"/>
<reference evidence="2 3" key="1">
    <citation type="journal article" date="2012" name="New Phytol.">
        <title>Insight into trade-off between wood decay and parasitism from the genome of a fungal forest pathogen.</title>
        <authorList>
            <person name="Olson A."/>
            <person name="Aerts A."/>
            <person name="Asiegbu F."/>
            <person name="Belbahri L."/>
            <person name="Bouzid O."/>
            <person name="Broberg A."/>
            <person name="Canback B."/>
            <person name="Coutinho P.M."/>
            <person name="Cullen D."/>
            <person name="Dalman K."/>
            <person name="Deflorio G."/>
            <person name="van Diepen L.T."/>
            <person name="Dunand C."/>
            <person name="Duplessis S."/>
            <person name="Durling M."/>
            <person name="Gonthier P."/>
            <person name="Grimwood J."/>
            <person name="Fossdal C.G."/>
            <person name="Hansson D."/>
            <person name="Henrissat B."/>
            <person name="Hietala A."/>
            <person name="Himmelstrand K."/>
            <person name="Hoffmeister D."/>
            <person name="Hogberg N."/>
            <person name="James T.Y."/>
            <person name="Karlsson M."/>
            <person name="Kohler A."/>
            <person name="Kues U."/>
            <person name="Lee Y.H."/>
            <person name="Lin Y.C."/>
            <person name="Lind M."/>
            <person name="Lindquist E."/>
            <person name="Lombard V."/>
            <person name="Lucas S."/>
            <person name="Lunden K."/>
            <person name="Morin E."/>
            <person name="Murat C."/>
            <person name="Park J."/>
            <person name="Raffaello T."/>
            <person name="Rouze P."/>
            <person name="Salamov A."/>
            <person name="Schmutz J."/>
            <person name="Solheim H."/>
            <person name="Stahlberg J."/>
            <person name="Velez H."/>
            <person name="de Vries R.P."/>
            <person name="Wiebenga A."/>
            <person name="Woodward S."/>
            <person name="Yakovlev I."/>
            <person name="Garbelotto M."/>
            <person name="Martin F."/>
            <person name="Grigoriev I.V."/>
            <person name="Stenlid J."/>
        </authorList>
    </citation>
    <scope>NUCLEOTIDE SEQUENCE [LARGE SCALE GENOMIC DNA]</scope>
    <source>
        <strain evidence="2 3">TC 32-1</strain>
    </source>
</reference>
<evidence type="ECO:0000256" key="1">
    <source>
        <dbReference type="SAM" id="MobiDB-lite"/>
    </source>
</evidence>
<sequence length="315" mass="35625">MSHHSDDPVRTPSSSSPKTSGFLRLDELIQDQGEVALIISTDHDTPHFPLIEASSDFHSPSPSRRDLCLKYIMASDLGPENHLKNNLDSDMLSLFSSVVPGSLHSTDIADPVAIFAAKRKYKPVAQKTRPVLADLPEKFRIVRNILGDPLAALPTLTPNPPPFTPTGRYTAERRDLIDKVHSDDFLWPAEQQLMHHFMCLQEMGFAWDDSERGRFREDFFPPVNMPVVKHKPWVQRNIPIPPGDEHAPALGSEGGRREALGRYRTALDKYRRCRLLPNTIGPYPTDDKPPKDVRQHLGQFAHTSRTYHDRIGVLR</sequence>
<gene>
    <name evidence="2" type="ORF">HETIRDRAFT_165449</name>
</gene>
<dbReference type="EMBL" id="KI925457">
    <property type="protein sequence ID" value="ETW82681.1"/>
    <property type="molecule type" value="Genomic_DNA"/>
</dbReference>